<dbReference type="SUPFAM" id="SSF54909">
    <property type="entry name" value="Dimeric alpha+beta barrel"/>
    <property type="match status" value="1"/>
</dbReference>
<sequence>MISTIVVRYKLLAPKGEFEEWKKKMDEVSRRANGFLDRIELPMITNEPYFFVLLRFDKIANAEKWLNSLERLTLLKEVDGIAEERQQMMHKDSDFWFAQSPKNAVVKWKQIIVSFIAVYPLTQIIPRLVHVAFTAMGIKSALFSGLLAGMLISACMVYFAMPIVLRLFRKWL</sequence>
<dbReference type="RefSeq" id="WP_120258686.1">
    <property type="nucleotide sequence ID" value="NZ_RAPY01000001.1"/>
</dbReference>
<dbReference type="InterPro" id="IPR038762">
    <property type="entry name" value="ABM_predict"/>
</dbReference>
<keyword evidence="2" id="KW-0560">Oxidoreductase</keyword>
<feature type="transmembrane region" description="Helical" evidence="1">
    <location>
        <begin position="141"/>
        <end position="168"/>
    </location>
</feature>
<dbReference type="PANTHER" id="PTHR40057">
    <property type="entry name" value="SLR1162 PROTEIN"/>
    <property type="match status" value="1"/>
</dbReference>
<comment type="caution">
    <text evidence="2">The sequence shown here is derived from an EMBL/GenBank/DDBJ whole genome shotgun (WGS) entry which is preliminary data.</text>
</comment>
<evidence type="ECO:0000256" key="1">
    <source>
        <dbReference type="SAM" id="Phobius"/>
    </source>
</evidence>
<keyword evidence="2" id="KW-0503">Monooxygenase</keyword>
<evidence type="ECO:0000313" key="3">
    <source>
        <dbReference type="Proteomes" id="UP000286246"/>
    </source>
</evidence>
<gene>
    <name evidence="2" type="ORF">DFQ12_1970</name>
</gene>
<name>A0A420BJZ0_SPHD1</name>
<protein>
    <submittedName>
        <fullName evidence="2">Antibiotic biosynthesis monooxygenase (ABM) superfamily enzyme</fullName>
    </submittedName>
</protein>
<proteinExistence type="predicted"/>
<dbReference type="AlphaFoldDB" id="A0A420BJZ0"/>
<keyword evidence="1" id="KW-1133">Transmembrane helix</keyword>
<evidence type="ECO:0000313" key="2">
    <source>
        <dbReference type="EMBL" id="RKE57094.1"/>
    </source>
</evidence>
<dbReference type="Proteomes" id="UP000286246">
    <property type="component" value="Unassembled WGS sequence"/>
</dbReference>
<accession>A0A420BJZ0</accession>
<dbReference type="OrthoDB" id="1494254at2"/>
<feature type="transmembrane region" description="Helical" evidence="1">
    <location>
        <begin position="111"/>
        <end position="129"/>
    </location>
</feature>
<organism evidence="2 3">
    <name type="scientific">Sphingobacterium detergens</name>
    <dbReference type="NCBI Taxonomy" id="1145106"/>
    <lineage>
        <taxon>Bacteria</taxon>
        <taxon>Pseudomonadati</taxon>
        <taxon>Bacteroidota</taxon>
        <taxon>Sphingobacteriia</taxon>
        <taxon>Sphingobacteriales</taxon>
        <taxon>Sphingobacteriaceae</taxon>
        <taxon>Sphingobacterium</taxon>
    </lineage>
</organism>
<dbReference type="InterPro" id="IPR011008">
    <property type="entry name" value="Dimeric_a/b-barrel"/>
</dbReference>
<dbReference type="EMBL" id="RAPY01000001">
    <property type="protein sequence ID" value="RKE57094.1"/>
    <property type="molecule type" value="Genomic_DNA"/>
</dbReference>
<keyword evidence="3" id="KW-1185">Reference proteome</keyword>
<reference evidence="2 3" key="1">
    <citation type="submission" date="2018-09" db="EMBL/GenBank/DDBJ databases">
        <title>Genomic Encyclopedia of Type Strains, Phase III (KMG-III): the genomes of soil and plant-associated and newly described type strains.</title>
        <authorList>
            <person name="Whitman W."/>
        </authorList>
    </citation>
    <scope>NUCLEOTIDE SEQUENCE [LARGE SCALE GENOMIC DNA]</scope>
    <source>
        <strain evidence="2 3">CECT 7938</strain>
    </source>
</reference>
<dbReference type="GO" id="GO:0004497">
    <property type="term" value="F:monooxygenase activity"/>
    <property type="evidence" value="ECO:0007669"/>
    <property type="project" value="UniProtKB-KW"/>
</dbReference>
<dbReference type="PANTHER" id="PTHR40057:SF1">
    <property type="entry name" value="SLR1162 PROTEIN"/>
    <property type="match status" value="1"/>
</dbReference>
<keyword evidence="1" id="KW-0812">Transmembrane</keyword>
<keyword evidence="1" id="KW-0472">Membrane</keyword>